<dbReference type="Pfam" id="PF01585">
    <property type="entry name" value="G-patch"/>
    <property type="match status" value="1"/>
</dbReference>
<name>A0A2I0IAR6_PUNGR</name>
<dbReference type="Pfam" id="PF00078">
    <property type="entry name" value="RVT_1"/>
    <property type="match status" value="1"/>
</dbReference>
<feature type="compositionally biased region" description="Low complexity" evidence="1">
    <location>
        <begin position="21"/>
        <end position="35"/>
    </location>
</feature>
<dbReference type="InterPro" id="IPR053134">
    <property type="entry name" value="RNA-dir_DNA_polymerase"/>
</dbReference>
<dbReference type="EMBL" id="PGOL01003549">
    <property type="protein sequence ID" value="PKI40456.1"/>
    <property type="molecule type" value="Genomic_DNA"/>
</dbReference>
<evidence type="ECO:0000259" key="2">
    <source>
        <dbReference type="PROSITE" id="PS50174"/>
    </source>
</evidence>
<sequence length="1351" mass="150692">MAPENQIGIPEEIDLPALVHSQPPATQTTSPPNSARTLPTYSGAPSTYFLPPTASGAPLPQSGLPPPPPVYAPPPRTIQIPPPAHDTARVAALEDNVATLQGTIDLMTTNIAEMMALLRGPNRTSSNSTPPLVHGRRCRRPSPTTLVNQATHVPTVHPTDFSRPQPTISAITSFPPMTIPVPDPIAFVPPPLSISTLATVYTVPPLTVFSASSAPISAPSQTTEPFTFPTLQPHIGLPYQAPPPINTTFSKPGTPIHAAHFALPTHFFPEAETEHEGRMKKMEETIKALQASDPRHNTSYLDSSFFPGMQLPPKIKESLSGPSLNWFMSFQVEDIPSWAELSRRFVEQYHYNMETPPSFFELSTMEMAEGHKFEDYAMNCRLEAAKHFPLICEAQQIQMFQGTLKGAYYSHLLGHKSTFSEMIMVEKQVDLSIKLGRLEGPTKGRGEETSKKTPPAVTSSGGRRGKEVSVNSVNPAHLGSQHYYVNFTPAPPAVPSYTPPAAHYQPRPPAQPIYYSAPPAPLPPAASQPVVHHYTPVPLQTPQHRPPALRASQPTQQVLLAQDQQGDIVQSRPRRQYTPLPVPPFHIFRQLLMGNKIRTIKPDPNFDPTTQDQTKHCEYHQGAPRHTLDNCWKLRVKIQEMIDANKHSFNAIRPRMCSVCALGEDESEQDGLSPFVIEYVPAEVTVGFTGLSASPTPFVIDVPLPREPYLDNKVPWAYGGDVRSLEHRFSVMGVTRLGWIYENSEAMNMGKAPATAVGAILEVTPIPLKKVTEGEAKSFMKIIKASEYKVVEQMAKSPAHVSLLALLLSSEPHREALLRVLTAAQVPKETAPDMIEEIVNSIFSNTISFSDDELPSEGWAHSRALHIVCKCNNYVVGRVMIDNGSALNVCPVSTLKQMNVDLNRIRLSKTAIRAFDEPPFPLVQNRLCYPRLWKSRPVPREPHNRKVLLRNNYVPGIGLGALGQGINLPIEVEEYKNRRGLGFRPSCHEIVEVHKGNHLYRLAAHYGRINMGISVPSLSHFFPEPPHIVGDTLDGPPSDSDNAPDALLAVYTVTEEIPSGVHIRFAQESELHSNPNLRRVDSNPSEERLTEPGPIYFGEGLDEDGRVPEIEESLHLLEDRQLTSLEPTGEINVGSKEEPRTLKIGMGLDPTQWAQMIDFLTEYQEINAGFLEVCNYSEWVENIVPVEKKDGRVRVYVDYRDLNKASSKDNFPLPHIDVLVNNTAHHTQFSFMDGFSGYNQIQMAEEDKFKTTFTTMWGTFCYRVMPFGLKDTGATYQRAMITLFHDMMHKEMEVYVDDLIAKSKKGEDYLVNLKRLFDRLREYKLRLNPAKCTFCDSEWERARHRGRSRQG</sequence>
<dbReference type="InterPro" id="IPR000467">
    <property type="entry name" value="G_patch_dom"/>
</dbReference>
<feature type="domain" description="G-patch" evidence="2">
    <location>
        <begin position="940"/>
        <end position="986"/>
    </location>
</feature>
<feature type="region of interest" description="Disordered" evidence="1">
    <location>
        <begin position="1075"/>
        <end position="1102"/>
    </location>
</feature>
<feature type="compositionally biased region" description="Basic and acidic residues" evidence="1">
    <location>
        <begin position="1078"/>
        <end position="1090"/>
    </location>
</feature>
<feature type="compositionally biased region" description="Basic and acidic residues" evidence="1">
    <location>
        <begin position="438"/>
        <end position="451"/>
    </location>
</feature>
<proteinExistence type="predicted"/>
<evidence type="ECO:0000256" key="1">
    <source>
        <dbReference type="SAM" id="MobiDB-lite"/>
    </source>
</evidence>
<feature type="region of interest" description="Disordered" evidence="1">
    <location>
        <begin position="438"/>
        <end position="469"/>
    </location>
</feature>
<feature type="region of interest" description="Disordered" evidence="1">
    <location>
        <begin position="498"/>
        <end position="520"/>
    </location>
</feature>
<dbReference type="InterPro" id="IPR043502">
    <property type="entry name" value="DNA/RNA_pol_sf"/>
</dbReference>
<dbReference type="Proteomes" id="UP000233551">
    <property type="component" value="Unassembled WGS sequence"/>
</dbReference>
<evidence type="ECO:0000313" key="4">
    <source>
        <dbReference type="Proteomes" id="UP000233551"/>
    </source>
</evidence>
<dbReference type="STRING" id="22663.A0A2I0IAR6"/>
<dbReference type="PANTHER" id="PTHR24559">
    <property type="entry name" value="TRANSPOSON TY3-I GAG-POL POLYPROTEIN"/>
    <property type="match status" value="1"/>
</dbReference>
<feature type="compositionally biased region" description="Polar residues" evidence="1">
    <location>
        <begin position="36"/>
        <end position="45"/>
    </location>
</feature>
<keyword evidence="4" id="KW-1185">Reference proteome</keyword>
<dbReference type="GO" id="GO:0003676">
    <property type="term" value="F:nucleic acid binding"/>
    <property type="evidence" value="ECO:0007669"/>
    <property type="project" value="InterPro"/>
</dbReference>
<dbReference type="CDD" id="cd01647">
    <property type="entry name" value="RT_LTR"/>
    <property type="match status" value="1"/>
</dbReference>
<dbReference type="SMART" id="SM00443">
    <property type="entry name" value="G_patch"/>
    <property type="match status" value="1"/>
</dbReference>
<dbReference type="InterPro" id="IPR043128">
    <property type="entry name" value="Rev_trsase/Diguanyl_cyclase"/>
</dbReference>
<evidence type="ECO:0000313" key="3">
    <source>
        <dbReference type="EMBL" id="PKI40456.1"/>
    </source>
</evidence>
<feature type="region of interest" description="Disordered" evidence="1">
    <location>
        <begin position="120"/>
        <end position="143"/>
    </location>
</feature>
<dbReference type="PROSITE" id="PS50174">
    <property type="entry name" value="G_PATCH"/>
    <property type="match status" value="1"/>
</dbReference>
<dbReference type="Gene3D" id="3.30.70.270">
    <property type="match status" value="1"/>
</dbReference>
<gene>
    <name evidence="3" type="ORF">CRG98_039160</name>
</gene>
<dbReference type="SUPFAM" id="SSF56672">
    <property type="entry name" value="DNA/RNA polymerases"/>
    <property type="match status" value="1"/>
</dbReference>
<reference evidence="3 4" key="1">
    <citation type="submission" date="2017-11" db="EMBL/GenBank/DDBJ databases">
        <title>De-novo sequencing of pomegranate (Punica granatum L.) genome.</title>
        <authorList>
            <person name="Akparov Z."/>
            <person name="Amiraslanov A."/>
            <person name="Hajiyeva S."/>
            <person name="Abbasov M."/>
            <person name="Kaur K."/>
            <person name="Hamwieh A."/>
            <person name="Solovyev V."/>
            <person name="Salamov A."/>
            <person name="Braich B."/>
            <person name="Kosarev P."/>
            <person name="Mahmoud A."/>
            <person name="Hajiyev E."/>
            <person name="Babayeva S."/>
            <person name="Izzatullayeva V."/>
            <person name="Mammadov A."/>
            <person name="Mammadov A."/>
            <person name="Sharifova S."/>
            <person name="Ojaghi J."/>
            <person name="Eynullazada K."/>
            <person name="Bayramov B."/>
            <person name="Abdulazimova A."/>
            <person name="Shahmuradov I."/>
        </authorList>
    </citation>
    <scope>NUCLEOTIDE SEQUENCE [LARGE SCALE GENOMIC DNA]</scope>
    <source>
        <strain evidence="4">cv. AG2017</strain>
        <tissue evidence="3">Leaf</tissue>
    </source>
</reference>
<protein>
    <recommendedName>
        <fullName evidence="2">G-patch domain-containing protein</fullName>
    </recommendedName>
</protein>
<accession>A0A2I0IAR6</accession>
<feature type="region of interest" description="Disordered" evidence="1">
    <location>
        <begin position="1"/>
        <end position="74"/>
    </location>
</feature>
<feature type="compositionally biased region" description="Pro residues" evidence="1">
    <location>
        <begin position="63"/>
        <end position="74"/>
    </location>
</feature>
<dbReference type="InterPro" id="IPR000477">
    <property type="entry name" value="RT_dom"/>
</dbReference>
<comment type="caution">
    <text evidence="3">The sequence shown here is derived from an EMBL/GenBank/DDBJ whole genome shotgun (WGS) entry which is preliminary data.</text>
</comment>
<organism evidence="3 4">
    <name type="scientific">Punica granatum</name>
    <name type="common">Pomegranate</name>
    <dbReference type="NCBI Taxonomy" id="22663"/>
    <lineage>
        <taxon>Eukaryota</taxon>
        <taxon>Viridiplantae</taxon>
        <taxon>Streptophyta</taxon>
        <taxon>Embryophyta</taxon>
        <taxon>Tracheophyta</taxon>
        <taxon>Spermatophyta</taxon>
        <taxon>Magnoliopsida</taxon>
        <taxon>eudicotyledons</taxon>
        <taxon>Gunneridae</taxon>
        <taxon>Pentapetalae</taxon>
        <taxon>rosids</taxon>
        <taxon>malvids</taxon>
        <taxon>Myrtales</taxon>
        <taxon>Lythraceae</taxon>
        <taxon>Punica</taxon>
    </lineage>
</organism>
<dbReference type="PANTHER" id="PTHR24559:SF457">
    <property type="entry name" value="RNA-DIRECTED DNA POLYMERASE HOMOLOG"/>
    <property type="match status" value="1"/>
</dbReference>